<evidence type="ECO:0000256" key="12">
    <source>
        <dbReference type="PROSITE-ProRule" id="PRU00502"/>
    </source>
</evidence>
<feature type="domain" description="USP" evidence="15">
    <location>
        <begin position="319"/>
        <end position="800"/>
    </location>
</feature>
<evidence type="ECO:0000256" key="5">
    <source>
        <dbReference type="ARBA" id="ARBA00022737"/>
    </source>
</evidence>
<dbReference type="InterPro" id="IPR050185">
    <property type="entry name" value="Ub_carboxyl-term_hydrolase"/>
</dbReference>
<comment type="similarity">
    <text evidence="2 11 13">Belongs to the peptidase C19 family.</text>
</comment>
<dbReference type="CDD" id="cd14294">
    <property type="entry name" value="UBA1_UBP5_like"/>
    <property type="match status" value="1"/>
</dbReference>
<evidence type="ECO:0000256" key="4">
    <source>
        <dbReference type="ARBA" id="ARBA00022723"/>
    </source>
</evidence>
<dbReference type="InterPro" id="IPR038765">
    <property type="entry name" value="Papain-like_cys_pep_sf"/>
</dbReference>
<sequence length="800" mass="89482">MAAVEVLHAFQDSIKVPQGGEKIFKDECCFSFDSPESENGLYICMKTFLGFGKDHVLRHFNKTGNSIYLHLKTIKKLKPKTEAKEDPPKKKPTRLAIGVEGGFDVEDEEEFEYEEQNSVVILPDFASIPLPNAALPEKVQSCIAGILSAQSASKNEEIEAWDGETRIISKYADNLQQLDNGKKVPPKGWKCEMCDKTENLWLNLTDGSVLCGRRYYDGTGGNNHALDQYEVTKYPLAVKLGTITPRGADIYSYDEEDMVEDPHLAKHLAHFGINMIAMEKTDKTMTELEIDLNSQLKAEWDTIQEAGKKLVPLFGAGYTGMQNLGNSCYLNSVIQVLFSTPDFINRYANGCELIFNQTPDDPSRDFNTQIAKLGAGLLSGVYSKKPSSDGDADVDKLQEGITPRMFKSLVGRGHPEFATNRQQDAQEFFLHLISLIERNSRGAQNPCDCFKYQVEERIQCVQSGQVRYKKRDDYLLALPIPMEAATNKDEVAAFQVKKKEYEEKKMVLKNDEIVRPRIPLSACLDAFSAPEIVDDFYSSALQAKSIASKITKLATFPDCLVIQLKKFTLSEDWTPKKLDISVDVTDELDLSLLRGKGLQSNEKELPEGDGPPQLEPEIDEGVVNQLVDMGFNREGCRKAVYHTNNQGSEAAMQWVFEHMADADFAVPLQIGGAKKSSQPAVNEEGVMMITGMGFTRDQAIKALNSTNNNVERAVDWIFSHADELESVAMETEAPGPQYRDGNGKYKLVAFISHMGTSTACGHYVCHILKEGRWVIYNDRKVAVSENPPKNLGYLYFYQRV</sequence>
<dbReference type="PROSITE" id="PS50235">
    <property type="entry name" value="USP_3"/>
    <property type="match status" value="1"/>
</dbReference>
<gene>
    <name evidence="18" type="primary">LOC100377783</name>
</gene>
<comment type="catalytic activity">
    <reaction evidence="1 11 13">
        <text>Thiol-dependent hydrolysis of ester, thioester, amide, peptide and isopeptide bonds formed by the C-terminal Gly of ubiquitin (a 76-residue protein attached to proteins as an intracellular targeting signal).</text>
        <dbReference type="EC" id="3.4.19.12"/>
    </reaction>
</comment>
<dbReference type="PROSITE" id="PS50271">
    <property type="entry name" value="ZF_UBP"/>
    <property type="match status" value="1"/>
</dbReference>
<dbReference type="InterPro" id="IPR015940">
    <property type="entry name" value="UBA"/>
</dbReference>
<dbReference type="PANTHER" id="PTHR21646:SF10">
    <property type="entry name" value="UBIQUITIN CARBOXYL-TERMINAL HYDROLASE 14"/>
    <property type="match status" value="1"/>
</dbReference>
<keyword evidence="8 11" id="KW-0378">Hydrolase</keyword>
<keyword evidence="6 12" id="KW-0863">Zinc-finger</keyword>
<dbReference type="SUPFAM" id="SSF54001">
    <property type="entry name" value="Cysteine proteinases"/>
    <property type="match status" value="1"/>
</dbReference>
<accession>A0ABM0MDB4</accession>
<keyword evidence="10 11" id="KW-0862">Zinc</keyword>
<dbReference type="InterPro" id="IPR016652">
    <property type="entry name" value="Ubiquitinyl_hydrolase"/>
</dbReference>
<evidence type="ECO:0000256" key="8">
    <source>
        <dbReference type="ARBA" id="ARBA00022801"/>
    </source>
</evidence>
<keyword evidence="17" id="KW-1185">Reference proteome</keyword>
<dbReference type="Pfam" id="PF17807">
    <property type="entry name" value="zf-UBP_var"/>
    <property type="match status" value="1"/>
</dbReference>
<dbReference type="InterPro" id="IPR041432">
    <property type="entry name" value="UBP13_Znf-UBP_var"/>
</dbReference>
<dbReference type="Gene3D" id="1.10.8.10">
    <property type="entry name" value="DNA helicase RuvA subunit, C-terminal domain"/>
    <property type="match status" value="2"/>
</dbReference>
<evidence type="ECO:0000256" key="3">
    <source>
        <dbReference type="ARBA" id="ARBA00022670"/>
    </source>
</evidence>
<reference evidence="18" key="1">
    <citation type="submission" date="2025-08" db="UniProtKB">
        <authorList>
            <consortium name="RefSeq"/>
        </authorList>
    </citation>
    <scope>IDENTIFICATION</scope>
    <source>
        <tissue evidence="18">Testes</tissue>
    </source>
</reference>
<evidence type="ECO:0000256" key="1">
    <source>
        <dbReference type="ARBA" id="ARBA00000707"/>
    </source>
</evidence>
<evidence type="ECO:0000259" key="15">
    <source>
        <dbReference type="PROSITE" id="PS50235"/>
    </source>
</evidence>
<dbReference type="CDD" id="cd14386">
    <property type="entry name" value="UBA2_UBP5"/>
    <property type="match status" value="1"/>
</dbReference>
<evidence type="ECO:0000259" key="14">
    <source>
        <dbReference type="PROSITE" id="PS50030"/>
    </source>
</evidence>
<dbReference type="SUPFAM" id="SSF57850">
    <property type="entry name" value="RING/U-box"/>
    <property type="match status" value="1"/>
</dbReference>
<dbReference type="Gene3D" id="3.30.40.10">
    <property type="entry name" value="Zinc/RING finger domain, C3HC4 (zinc finger)"/>
    <property type="match status" value="2"/>
</dbReference>
<dbReference type="Gene3D" id="3.90.70.10">
    <property type="entry name" value="Cysteine proteinases"/>
    <property type="match status" value="1"/>
</dbReference>
<dbReference type="Proteomes" id="UP000694865">
    <property type="component" value="Unplaced"/>
</dbReference>
<dbReference type="InterPro" id="IPR028889">
    <property type="entry name" value="USP"/>
</dbReference>
<dbReference type="RefSeq" id="XP_006818005.1">
    <property type="nucleotide sequence ID" value="XM_006817942.1"/>
</dbReference>
<keyword evidence="5" id="KW-0677">Repeat</keyword>
<dbReference type="GeneID" id="100377783"/>
<dbReference type="SUPFAM" id="SSF46934">
    <property type="entry name" value="UBA-like"/>
    <property type="match status" value="1"/>
</dbReference>
<dbReference type="SMART" id="SM00290">
    <property type="entry name" value="ZnF_UBP"/>
    <property type="match status" value="2"/>
</dbReference>
<keyword evidence="4 11" id="KW-0479">Metal-binding</keyword>
<dbReference type="InterPro" id="IPR018200">
    <property type="entry name" value="USP_CS"/>
</dbReference>
<evidence type="ECO:0000256" key="7">
    <source>
        <dbReference type="ARBA" id="ARBA00022786"/>
    </source>
</evidence>
<name>A0ABM0MDB4_SACKO</name>
<keyword evidence="3 11" id="KW-0645">Protease</keyword>
<dbReference type="InterPro" id="IPR001394">
    <property type="entry name" value="Peptidase_C19_UCH"/>
</dbReference>
<dbReference type="PIRSF" id="PIRSF016308">
    <property type="entry name" value="UBP"/>
    <property type="match status" value="1"/>
</dbReference>
<dbReference type="InterPro" id="IPR001607">
    <property type="entry name" value="Znf_UBP"/>
</dbReference>
<dbReference type="InterPro" id="IPR009060">
    <property type="entry name" value="UBA-like_sf"/>
</dbReference>
<dbReference type="Pfam" id="PF00443">
    <property type="entry name" value="UCH"/>
    <property type="match status" value="1"/>
</dbReference>
<dbReference type="PROSITE" id="PS00973">
    <property type="entry name" value="USP_2"/>
    <property type="match status" value="1"/>
</dbReference>
<keyword evidence="9 11" id="KW-0788">Thiol protease</keyword>
<feature type="domain" description="UBA" evidence="14">
    <location>
        <begin position="617"/>
        <end position="658"/>
    </location>
</feature>
<evidence type="ECO:0000256" key="2">
    <source>
        <dbReference type="ARBA" id="ARBA00009085"/>
    </source>
</evidence>
<dbReference type="EC" id="3.4.19.12" evidence="11 13"/>
<dbReference type="InterPro" id="IPR013083">
    <property type="entry name" value="Znf_RING/FYVE/PHD"/>
</dbReference>
<evidence type="ECO:0000256" key="10">
    <source>
        <dbReference type="ARBA" id="ARBA00022833"/>
    </source>
</evidence>
<evidence type="ECO:0000256" key="9">
    <source>
        <dbReference type="ARBA" id="ARBA00022807"/>
    </source>
</evidence>
<evidence type="ECO:0000256" key="13">
    <source>
        <dbReference type="RuleBase" id="RU366025"/>
    </source>
</evidence>
<protein>
    <recommendedName>
        <fullName evidence="11 13">Ubiquitin carboxyl-terminal hydrolase</fullName>
        <ecNumber evidence="11 13">3.4.19.12</ecNumber>
    </recommendedName>
</protein>
<dbReference type="SMART" id="SM00165">
    <property type="entry name" value="UBA"/>
    <property type="match status" value="2"/>
</dbReference>
<proteinExistence type="inferred from homology"/>
<evidence type="ECO:0000313" key="17">
    <source>
        <dbReference type="Proteomes" id="UP000694865"/>
    </source>
</evidence>
<feature type="domain" description="UBP-type" evidence="16">
    <location>
        <begin position="167"/>
        <end position="275"/>
    </location>
</feature>
<evidence type="ECO:0000256" key="6">
    <source>
        <dbReference type="ARBA" id="ARBA00022771"/>
    </source>
</evidence>
<feature type="domain" description="UBA" evidence="14">
    <location>
        <begin position="680"/>
        <end position="720"/>
    </location>
</feature>
<organism evidence="17 18">
    <name type="scientific">Saccoglossus kowalevskii</name>
    <name type="common">Acorn worm</name>
    <dbReference type="NCBI Taxonomy" id="10224"/>
    <lineage>
        <taxon>Eukaryota</taxon>
        <taxon>Metazoa</taxon>
        <taxon>Hemichordata</taxon>
        <taxon>Enteropneusta</taxon>
        <taxon>Harrimaniidae</taxon>
        <taxon>Saccoglossus</taxon>
    </lineage>
</organism>
<evidence type="ECO:0000259" key="16">
    <source>
        <dbReference type="PROSITE" id="PS50271"/>
    </source>
</evidence>
<keyword evidence="7 11" id="KW-0833">Ubl conjugation pathway</keyword>
<dbReference type="CDD" id="cd02658">
    <property type="entry name" value="Peptidase_C19B"/>
    <property type="match status" value="1"/>
</dbReference>
<evidence type="ECO:0000256" key="11">
    <source>
        <dbReference type="PIRNR" id="PIRNR016308"/>
    </source>
</evidence>
<dbReference type="PROSITE" id="PS00972">
    <property type="entry name" value="USP_1"/>
    <property type="match status" value="1"/>
</dbReference>
<dbReference type="Pfam" id="PF00627">
    <property type="entry name" value="UBA"/>
    <property type="match status" value="2"/>
</dbReference>
<dbReference type="PROSITE" id="PS50030">
    <property type="entry name" value="UBA"/>
    <property type="match status" value="2"/>
</dbReference>
<dbReference type="Pfam" id="PF02148">
    <property type="entry name" value="zf-UBP"/>
    <property type="match status" value="1"/>
</dbReference>
<evidence type="ECO:0000313" key="18">
    <source>
        <dbReference type="RefSeq" id="XP_006818005.1"/>
    </source>
</evidence>
<dbReference type="PANTHER" id="PTHR21646">
    <property type="entry name" value="UBIQUITIN CARBOXYL-TERMINAL HYDROLASE"/>
    <property type="match status" value="1"/>
</dbReference>